<feature type="domain" description="Dihydroorotate dehydrogenase catalytic" evidence="7">
    <location>
        <begin position="127"/>
        <end position="399"/>
    </location>
</feature>
<evidence type="ECO:0000259" key="8">
    <source>
        <dbReference type="Pfam" id="PF10418"/>
    </source>
</evidence>
<keyword evidence="2 6" id="KW-0285">Flavoprotein</keyword>
<dbReference type="HAMAP" id="MF_00224">
    <property type="entry name" value="DHO_dh_type1"/>
    <property type="match status" value="1"/>
</dbReference>
<evidence type="ECO:0000256" key="5">
    <source>
        <dbReference type="ARBA" id="ARBA00023002"/>
    </source>
</evidence>
<dbReference type="PANTHER" id="PTHR48109">
    <property type="entry name" value="DIHYDROOROTATE DEHYDROGENASE (QUINONE), MITOCHONDRIAL-RELATED"/>
    <property type="match status" value="1"/>
</dbReference>
<evidence type="ECO:0000313" key="9">
    <source>
        <dbReference type="EMBL" id="PIQ74548.1"/>
    </source>
</evidence>
<dbReference type="NCBIfam" id="NF005574">
    <property type="entry name" value="PRK07259.1"/>
    <property type="match status" value="1"/>
</dbReference>
<dbReference type="SUPFAM" id="SSF51395">
    <property type="entry name" value="FMN-linked oxidoreductases"/>
    <property type="match status" value="1"/>
</dbReference>
<evidence type="ECO:0000256" key="6">
    <source>
        <dbReference type="HAMAP-Rule" id="MF_00224"/>
    </source>
</evidence>
<dbReference type="EMBL" id="PCVN01000038">
    <property type="protein sequence ID" value="PIQ74548.1"/>
    <property type="molecule type" value="Genomic_DNA"/>
</dbReference>
<dbReference type="InterPro" id="IPR013785">
    <property type="entry name" value="Aldolase_TIM"/>
</dbReference>
<comment type="catalytic activity">
    <reaction evidence="6">
        <text>(S)-dihydroorotate + A = orotate + AH2</text>
        <dbReference type="Rhea" id="RHEA:18073"/>
        <dbReference type="ChEBI" id="CHEBI:13193"/>
        <dbReference type="ChEBI" id="CHEBI:17499"/>
        <dbReference type="ChEBI" id="CHEBI:30839"/>
        <dbReference type="ChEBI" id="CHEBI:30864"/>
    </reaction>
</comment>
<dbReference type="GO" id="GO:0006207">
    <property type="term" value="P:'de novo' pyrimidine nucleobase biosynthetic process"/>
    <property type="evidence" value="ECO:0007669"/>
    <property type="project" value="InterPro"/>
</dbReference>
<feature type="domain" description="Dihydroorotate dehydrogenase electron transfer subunit iron-sulphur cluster binding" evidence="8">
    <location>
        <begin position="51"/>
        <end position="88"/>
    </location>
</feature>
<dbReference type="PROSITE" id="PS00911">
    <property type="entry name" value="DHODEHASE_1"/>
    <property type="match status" value="1"/>
</dbReference>
<organism evidence="9 10">
    <name type="scientific">Candidatus Portnoybacteria bacterium CG11_big_fil_rev_8_21_14_0_20_44_10</name>
    <dbReference type="NCBI Taxonomy" id="1974818"/>
    <lineage>
        <taxon>Bacteria</taxon>
        <taxon>Candidatus Portnoyibacteriota</taxon>
    </lineage>
</organism>
<dbReference type="PANTHER" id="PTHR48109:SF1">
    <property type="entry name" value="DIHYDROOROTATE DEHYDROGENASE (FUMARATE)"/>
    <property type="match status" value="1"/>
</dbReference>
<comment type="pathway">
    <text evidence="1 6">Pyrimidine metabolism; UMP biosynthesis via de novo pathway.</text>
</comment>
<dbReference type="InterPro" id="IPR024920">
    <property type="entry name" value="Dihydroorotate_DH_1"/>
</dbReference>
<feature type="active site" description="Nucleophile" evidence="6">
    <location>
        <position position="243"/>
    </location>
</feature>
<dbReference type="InterPro" id="IPR039261">
    <property type="entry name" value="FNR_nucleotide-bd"/>
</dbReference>
<feature type="binding site" evidence="6">
    <location>
        <position position="279"/>
    </location>
    <ligand>
        <name>FMN</name>
        <dbReference type="ChEBI" id="CHEBI:58210"/>
    </ligand>
</feature>
<feature type="binding site" evidence="6">
    <location>
        <begin position="159"/>
        <end position="160"/>
    </location>
    <ligand>
        <name>FMN</name>
        <dbReference type="ChEBI" id="CHEBI:58210"/>
    </ligand>
</feature>
<dbReference type="InterPro" id="IPR005720">
    <property type="entry name" value="Dihydroorotate_DH_cat"/>
</dbReference>
<dbReference type="Proteomes" id="UP000231550">
    <property type="component" value="Unassembled WGS sequence"/>
</dbReference>
<dbReference type="GO" id="GO:0005737">
    <property type="term" value="C:cytoplasm"/>
    <property type="evidence" value="ECO:0007669"/>
    <property type="project" value="UniProtKB-SubCell"/>
</dbReference>
<feature type="binding site" evidence="6">
    <location>
        <position position="331"/>
    </location>
    <ligand>
        <name>FMN</name>
        <dbReference type="ChEBI" id="CHEBI:58210"/>
    </ligand>
</feature>
<comment type="subcellular location">
    <subcellularLocation>
        <location evidence="6">Cytoplasm</location>
    </subcellularLocation>
</comment>
<keyword evidence="5 6" id="KW-0560">Oxidoreductase</keyword>
<dbReference type="EC" id="1.3.-.-" evidence="6"/>
<reference evidence="9 10" key="1">
    <citation type="submission" date="2017-09" db="EMBL/GenBank/DDBJ databases">
        <title>Depth-based differentiation of microbial function through sediment-hosted aquifers and enrichment of novel symbionts in the deep terrestrial subsurface.</title>
        <authorList>
            <person name="Probst A.J."/>
            <person name="Ladd B."/>
            <person name="Jarett J.K."/>
            <person name="Geller-Mcgrath D.E."/>
            <person name="Sieber C.M."/>
            <person name="Emerson J.B."/>
            <person name="Anantharaman K."/>
            <person name="Thomas B.C."/>
            <person name="Malmstrom R."/>
            <person name="Stieglmeier M."/>
            <person name="Klingl A."/>
            <person name="Woyke T."/>
            <person name="Ryan C.M."/>
            <person name="Banfield J.F."/>
        </authorList>
    </citation>
    <scope>NUCLEOTIDE SEQUENCE [LARGE SCALE GENOMIC DNA]</scope>
    <source>
        <strain evidence="9">CG11_big_fil_rev_8_21_14_0_20_44_10</strain>
    </source>
</reference>
<feature type="binding site" evidence="6">
    <location>
        <position position="159"/>
    </location>
    <ligand>
        <name>substrate</name>
    </ligand>
</feature>
<evidence type="ECO:0000256" key="3">
    <source>
        <dbReference type="ARBA" id="ARBA00022643"/>
    </source>
</evidence>
<protein>
    <recommendedName>
        <fullName evidence="6">Dihydroorotate dehydrogenase</fullName>
        <shortName evidence="6">DHOD</shortName>
        <shortName evidence="6">DHODase</shortName>
        <shortName evidence="6">DHOdehase</shortName>
        <ecNumber evidence="6">1.3.-.-</ecNumber>
    </recommendedName>
</protein>
<feature type="binding site" evidence="6">
    <location>
        <position position="213"/>
    </location>
    <ligand>
        <name>FMN</name>
        <dbReference type="ChEBI" id="CHEBI:58210"/>
    </ligand>
</feature>
<evidence type="ECO:0000259" key="7">
    <source>
        <dbReference type="Pfam" id="PF01180"/>
    </source>
</evidence>
<keyword evidence="4 6" id="KW-0665">Pyrimidine biosynthesis</keyword>
<evidence type="ECO:0000256" key="4">
    <source>
        <dbReference type="ARBA" id="ARBA00022975"/>
    </source>
</evidence>
<comment type="function">
    <text evidence="6">Catalyzes the conversion of dihydroorotate to orotate.</text>
</comment>
<gene>
    <name evidence="6" type="primary">pyrD</name>
    <name evidence="9" type="ORF">COV85_01515</name>
</gene>
<dbReference type="Pfam" id="PF10418">
    <property type="entry name" value="DHODB_Fe-S_bind"/>
    <property type="match status" value="1"/>
</dbReference>
<dbReference type="SUPFAM" id="SSF52343">
    <property type="entry name" value="Ferredoxin reductase-like, C-terminal NADP-linked domain"/>
    <property type="match status" value="1"/>
</dbReference>
<evidence type="ECO:0000256" key="2">
    <source>
        <dbReference type="ARBA" id="ARBA00022630"/>
    </source>
</evidence>
<dbReference type="CDD" id="cd04740">
    <property type="entry name" value="DHOD_1B_like"/>
    <property type="match status" value="1"/>
</dbReference>
<feature type="binding site" evidence="6">
    <location>
        <position position="240"/>
    </location>
    <ligand>
        <name>substrate</name>
    </ligand>
</feature>
<comment type="similarity">
    <text evidence="6">Belongs to the dihydroorotate dehydrogenase family. Type 1 subfamily.</text>
</comment>
<feature type="binding site" evidence="6">
    <location>
        <position position="240"/>
    </location>
    <ligand>
        <name>FMN</name>
        <dbReference type="ChEBI" id="CHEBI:58210"/>
    </ligand>
</feature>
<dbReference type="GO" id="GO:0044205">
    <property type="term" value="P:'de novo' UMP biosynthetic process"/>
    <property type="evidence" value="ECO:0007669"/>
    <property type="project" value="UniProtKB-UniRule"/>
</dbReference>
<accession>A0A2H0KQW6</accession>
<dbReference type="AlphaFoldDB" id="A0A2H0KQW6"/>
<dbReference type="InterPro" id="IPR001295">
    <property type="entry name" value="Dihydroorotate_DH_CS"/>
</dbReference>
<keyword evidence="6" id="KW-0963">Cytoplasm</keyword>
<dbReference type="Pfam" id="PF01180">
    <property type="entry name" value="DHO_dh"/>
    <property type="match status" value="1"/>
</dbReference>
<sequence length="417" mass="44079">MFATDLLNREMALSNYHGVNTEIIACGPNAMLEKVAQIADERGIPCQVIMETLMACGVGSCKGCAIPKKSGGYFHLCQDGPALPADLVDWEKLKRPSVIVTEERRVPVEKINMGVVLVGQSGKQLILPSPIILESGCLDEGAVIDGPVDLTYVGAIKSKGLTLEPRAGNPPPRVCETPSGMLNSIGLENVGLTKFISEQLPLRKSLGVEVIVNFSGATVHEFVEMAVKLAEAGVRVMELNLSCPNTEKGGQMFAVSYGDTEEVVAAVHRAVSEAFLLVKLSPMAPNVVDIAQAAAYSGADALSLFNTYLGMKIDLVTRRPAIGNIYGGMSGPEVRPMALRMVHLVCQKVSISVVASTGITCGEDAAEYLIVGAQAVAVGAGIFSNPNAGPEIFHGLRKIVSDYGMSDIKELVGSLIL</sequence>
<name>A0A2H0KQW6_9BACT</name>
<dbReference type="InterPro" id="IPR033888">
    <property type="entry name" value="DHOD_1B"/>
</dbReference>
<feature type="binding site" evidence="6">
    <location>
        <begin position="306"/>
        <end position="307"/>
    </location>
    <ligand>
        <name>substrate</name>
    </ligand>
</feature>
<comment type="caution">
    <text evidence="9">The sequence shown here is derived from an EMBL/GenBank/DDBJ whole genome shotgun (WGS) entry which is preliminary data.</text>
</comment>
<keyword evidence="3 6" id="KW-0288">FMN</keyword>
<dbReference type="GO" id="GO:0004152">
    <property type="term" value="F:dihydroorotate dehydrogenase activity"/>
    <property type="evidence" value="ECO:0007669"/>
    <property type="project" value="UniProtKB-UniRule"/>
</dbReference>
<dbReference type="InterPro" id="IPR050074">
    <property type="entry name" value="DHO_dehydrogenase"/>
</dbReference>
<comment type="cofactor">
    <cofactor evidence="6">
        <name>FMN</name>
        <dbReference type="ChEBI" id="CHEBI:58210"/>
    </cofactor>
    <text evidence="6">Binds 1 FMN per subunit.</text>
</comment>
<comment type="caution">
    <text evidence="6">Lacks conserved residue(s) required for the propagation of feature annotation.</text>
</comment>
<evidence type="ECO:0000256" key="1">
    <source>
        <dbReference type="ARBA" id="ARBA00004725"/>
    </source>
</evidence>
<dbReference type="InterPro" id="IPR037117">
    <property type="entry name" value="Dihydroorotate_DH_ele_sf"/>
</dbReference>
<dbReference type="Gene3D" id="3.20.20.70">
    <property type="entry name" value="Aldolase class I"/>
    <property type="match status" value="1"/>
</dbReference>
<feature type="binding site" evidence="6">
    <location>
        <begin position="183"/>
        <end position="187"/>
    </location>
    <ligand>
        <name>substrate</name>
    </ligand>
</feature>
<proteinExistence type="inferred from homology"/>
<evidence type="ECO:0000313" key="10">
    <source>
        <dbReference type="Proteomes" id="UP000231550"/>
    </source>
</evidence>
<dbReference type="UniPathway" id="UPA00070"/>
<dbReference type="Gene3D" id="2.10.240.10">
    <property type="entry name" value="Dihydroorotate dehydrogenase, electron transfer subunit"/>
    <property type="match status" value="1"/>
</dbReference>
<feature type="binding site" evidence="6">
    <location>
        <position position="135"/>
    </location>
    <ligand>
        <name>FMN</name>
        <dbReference type="ChEBI" id="CHEBI:58210"/>
    </ligand>
</feature>
<dbReference type="InterPro" id="IPR019480">
    <property type="entry name" value="Dihydroorotate_DH_Fe-S-bd"/>
</dbReference>